<feature type="compositionally biased region" description="Basic residues" evidence="1">
    <location>
        <begin position="116"/>
        <end position="126"/>
    </location>
</feature>
<evidence type="ECO:0000256" key="1">
    <source>
        <dbReference type="SAM" id="MobiDB-lite"/>
    </source>
</evidence>
<proteinExistence type="predicted"/>
<feature type="compositionally biased region" description="Acidic residues" evidence="1">
    <location>
        <begin position="148"/>
        <end position="158"/>
    </location>
</feature>
<dbReference type="EMBL" id="KQ982813">
    <property type="protein sequence ID" value="KYQ50274.1"/>
    <property type="molecule type" value="Genomic_DNA"/>
</dbReference>
<gene>
    <name evidence="2" type="ORF">ALC60_10587</name>
</gene>
<organism evidence="2 3">
    <name type="scientific">Mycetomoellerius zeteki</name>
    <dbReference type="NCBI Taxonomy" id="64791"/>
    <lineage>
        <taxon>Eukaryota</taxon>
        <taxon>Metazoa</taxon>
        <taxon>Ecdysozoa</taxon>
        <taxon>Arthropoda</taxon>
        <taxon>Hexapoda</taxon>
        <taxon>Insecta</taxon>
        <taxon>Pterygota</taxon>
        <taxon>Neoptera</taxon>
        <taxon>Endopterygota</taxon>
        <taxon>Hymenoptera</taxon>
        <taxon>Apocrita</taxon>
        <taxon>Aculeata</taxon>
        <taxon>Formicoidea</taxon>
        <taxon>Formicidae</taxon>
        <taxon>Myrmicinae</taxon>
        <taxon>Mycetomoellerius</taxon>
    </lineage>
</organism>
<dbReference type="Proteomes" id="UP000075809">
    <property type="component" value="Unassembled WGS sequence"/>
</dbReference>
<evidence type="ECO:0000313" key="2">
    <source>
        <dbReference type="EMBL" id="KYQ50274.1"/>
    </source>
</evidence>
<name>A0A151WQZ3_9HYME</name>
<protein>
    <submittedName>
        <fullName evidence="2">Uncharacterized protein</fullName>
    </submittedName>
</protein>
<reference evidence="2 3" key="1">
    <citation type="submission" date="2015-09" db="EMBL/GenBank/DDBJ databases">
        <title>Trachymyrmex zeteki WGS genome.</title>
        <authorList>
            <person name="Nygaard S."/>
            <person name="Hu H."/>
            <person name="Boomsma J."/>
            <person name="Zhang G."/>
        </authorList>
    </citation>
    <scope>NUCLEOTIDE SEQUENCE [LARGE SCALE GENOMIC DNA]</scope>
    <source>
        <strain evidence="2">Tzet28-1</strain>
        <tissue evidence="2">Whole body</tissue>
    </source>
</reference>
<dbReference type="AlphaFoldDB" id="A0A151WQZ3"/>
<evidence type="ECO:0000313" key="3">
    <source>
        <dbReference type="Proteomes" id="UP000075809"/>
    </source>
</evidence>
<accession>A0A151WQZ3</accession>
<feature type="region of interest" description="Disordered" evidence="1">
    <location>
        <begin position="43"/>
        <end position="171"/>
    </location>
</feature>
<sequence>MTSKDGYIGAVKDKAEAIKGVSPLSSNDFTHITSQRYYSSCKSFKGTSEGPLTPGGGVGKNDVQRVGKRTKKTYERPKADGGLGGGLELLGGQRERAEGKGRKQRERTGAGSTLSSKRRERRRKRERERSVFARARARPRREKRSHDDEDDDVDEEGEPPPQDVDSHECTNTSRDLKPLRLLLLLLHPLPPPLPAAATSRSDVLSFATANRLRTPVRRSCFSLSFSFALSFSLLLYPSFSRPGPARSRAARCGGHA</sequence>
<keyword evidence="3" id="KW-1185">Reference proteome</keyword>